<dbReference type="InParanoid" id="G4TJI3"/>
<dbReference type="InterPro" id="IPR002401">
    <property type="entry name" value="Cyt_P450_E_grp-I"/>
</dbReference>
<gene>
    <name evidence="9" type="ORF">PIIN_05417</name>
</gene>
<dbReference type="Proteomes" id="UP000007148">
    <property type="component" value="Unassembled WGS sequence"/>
</dbReference>
<dbReference type="OrthoDB" id="2789670at2759"/>
<dbReference type="STRING" id="1109443.G4TJI3"/>
<evidence type="ECO:0000313" key="10">
    <source>
        <dbReference type="Proteomes" id="UP000007148"/>
    </source>
</evidence>
<comment type="similarity">
    <text evidence="3">Belongs to the cytochrome P450 family.</text>
</comment>
<evidence type="ECO:0000256" key="5">
    <source>
        <dbReference type="ARBA" id="ARBA00022723"/>
    </source>
</evidence>
<name>G4TJI3_SERID</name>
<evidence type="ECO:0000256" key="1">
    <source>
        <dbReference type="ARBA" id="ARBA00001971"/>
    </source>
</evidence>
<keyword evidence="8" id="KW-0503">Monooxygenase</keyword>
<comment type="caution">
    <text evidence="9">The sequence shown here is derived from an EMBL/GenBank/DDBJ whole genome shotgun (WGS) entry which is preliminary data.</text>
</comment>
<dbReference type="InterPro" id="IPR050364">
    <property type="entry name" value="Cytochrome_P450_fung"/>
</dbReference>
<keyword evidence="6" id="KW-0560">Oxidoreductase</keyword>
<sequence>MSFGYFLAFMQPTKELTDQRRLFQKSIGPRGVEEYDSFLIHGSSELLQGLDGFSGQPMDVLVKTLGNALTRIAYGEHFFQHHGEEIIEKNVEALELLSWAVTKFWLVDLIPALRYIPAWFPGANFKHVGNKGKNCADTIRYWPIDRVNAASSKGISDNSILSKYRNEGGFSEESVRDAVAIMYIGGIDTTTATVTHFLFSITLYSNWQKLIQEEMDQVLGRGTIPTIEDIPKLKIFNAVFKESLRWIPAAPIGLPHVSSKEDVWNGYYIPRGSIVHCNIGFVWKP</sequence>
<keyword evidence="4" id="KW-0349">Heme</keyword>
<dbReference type="Pfam" id="PF00067">
    <property type="entry name" value="p450"/>
    <property type="match status" value="1"/>
</dbReference>
<keyword evidence="7" id="KW-0408">Iron</keyword>
<evidence type="ECO:0000313" key="9">
    <source>
        <dbReference type="EMBL" id="CCA71478.1"/>
    </source>
</evidence>
<evidence type="ECO:0000256" key="7">
    <source>
        <dbReference type="ARBA" id="ARBA00023004"/>
    </source>
</evidence>
<evidence type="ECO:0000256" key="6">
    <source>
        <dbReference type="ARBA" id="ARBA00023002"/>
    </source>
</evidence>
<dbReference type="GO" id="GO:0020037">
    <property type="term" value="F:heme binding"/>
    <property type="evidence" value="ECO:0007669"/>
    <property type="project" value="InterPro"/>
</dbReference>
<dbReference type="GO" id="GO:0005506">
    <property type="term" value="F:iron ion binding"/>
    <property type="evidence" value="ECO:0007669"/>
    <property type="project" value="InterPro"/>
</dbReference>
<dbReference type="EMBL" id="CAFZ01000121">
    <property type="protein sequence ID" value="CCA71478.1"/>
    <property type="molecule type" value="Genomic_DNA"/>
</dbReference>
<dbReference type="PANTHER" id="PTHR46300:SF7">
    <property type="entry name" value="P450, PUTATIVE (EUROFUNG)-RELATED"/>
    <property type="match status" value="1"/>
</dbReference>
<evidence type="ECO:0000256" key="4">
    <source>
        <dbReference type="ARBA" id="ARBA00022617"/>
    </source>
</evidence>
<dbReference type="PRINTS" id="PR00463">
    <property type="entry name" value="EP450I"/>
</dbReference>
<accession>G4TJI3</accession>
<reference evidence="9 10" key="1">
    <citation type="journal article" date="2011" name="PLoS Pathog.">
        <title>Endophytic Life Strategies Decoded by Genome and Transcriptome Analyses of the Mutualistic Root Symbiont Piriformospora indica.</title>
        <authorList>
            <person name="Zuccaro A."/>
            <person name="Lahrmann U."/>
            <person name="Guldener U."/>
            <person name="Langen G."/>
            <person name="Pfiffi S."/>
            <person name="Biedenkopf D."/>
            <person name="Wong P."/>
            <person name="Samans B."/>
            <person name="Grimm C."/>
            <person name="Basiewicz M."/>
            <person name="Murat C."/>
            <person name="Martin F."/>
            <person name="Kogel K.H."/>
        </authorList>
    </citation>
    <scope>NUCLEOTIDE SEQUENCE [LARGE SCALE GENOMIC DNA]</scope>
    <source>
        <strain evidence="9 10">DSM 11827</strain>
    </source>
</reference>
<dbReference type="HOGENOM" id="CLU_001570_2_2_1"/>
<keyword evidence="5" id="KW-0479">Metal-binding</keyword>
<dbReference type="GO" id="GO:0004497">
    <property type="term" value="F:monooxygenase activity"/>
    <property type="evidence" value="ECO:0007669"/>
    <property type="project" value="UniProtKB-KW"/>
</dbReference>
<protein>
    <recommendedName>
        <fullName evidence="11">O-methylsterigmatocystin oxidoreductase</fullName>
    </recommendedName>
</protein>
<dbReference type="eggNOG" id="KOG0156">
    <property type="taxonomic scope" value="Eukaryota"/>
</dbReference>
<dbReference type="PANTHER" id="PTHR46300">
    <property type="entry name" value="P450, PUTATIVE (EUROFUNG)-RELATED-RELATED"/>
    <property type="match status" value="1"/>
</dbReference>
<comment type="cofactor">
    <cofactor evidence="1">
        <name>heme</name>
        <dbReference type="ChEBI" id="CHEBI:30413"/>
    </cofactor>
</comment>
<dbReference type="InterPro" id="IPR001128">
    <property type="entry name" value="Cyt_P450"/>
</dbReference>
<evidence type="ECO:0008006" key="11">
    <source>
        <dbReference type="Google" id="ProtNLM"/>
    </source>
</evidence>
<proteinExistence type="inferred from homology"/>
<dbReference type="SUPFAM" id="SSF48264">
    <property type="entry name" value="Cytochrome P450"/>
    <property type="match status" value="1"/>
</dbReference>
<comment type="pathway">
    <text evidence="2">Secondary metabolite biosynthesis.</text>
</comment>
<dbReference type="GO" id="GO:0016705">
    <property type="term" value="F:oxidoreductase activity, acting on paired donors, with incorporation or reduction of molecular oxygen"/>
    <property type="evidence" value="ECO:0007669"/>
    <property type="project" value="InterPro"/>
</dbReference>
<organism evidence="9 10">
    <name type="scientific">Serendipita indica (strain DSM 11827)</name>
    <name type="common">Root endophyte fungus</name>
    <name type="synonym">Piriformospora indica</name>
    <dbReference type="NCBI Taxonomy" id="1109443"/>
    <lineage>
        <taxon>Eukaryota</taxon>
        <taxon>Fungi</taxon>
        <taxon>Dikarya</taxon>
        <taxon>Basidiomycota</taxon>
        <taxon>Agaricomycotina</taxon>
        <taxon>Agaricomycetes</taxon>
        <taxon>Sebacinales</taxon>
        <taxon>Serendipitaceae</taxon>
        <taxon>Serendipita</taxon>
    </lineage>
</organism>
<dbReference type="InterPro" id="IPR036396">
    <property type="entry name" value="Cyt_P450_sf"/>
</dbReference>
<dbReference type="Gene3D" id="1.10.630.10">
    <property type="entry name" value="Cytochrome P450"/>
    <property type="match status" value="1"/>
</dbReference>
<evidence type="ECO:0000256" key="8">
    <source>
        <dbReference type="ARBA" id="ARBA00023033"/>
    </source>
</evidence>
<evidence type="ECO:0000256" key="3">
    <source>
        <dbReference type="ARBA" id="ARBA00010617"/>
    </source>
</evidence>
<dbReference type="AlphaFoldDB" id="G4TJI3"/>
<keyword evidence="10" id="KW-1185">Reference proteome</keyword>
<evidence type="ECO:0000256" key="2">
    <source>
        <dbReference type="ARBA" id="ARBA00005179"/>
    </source>
</evidence>